<dbReference type="GO" id="GO:0046872">
    <property type="term" value="F:metal ion binding"/>
    <property type="evidence" value="ECO:0007669"/>
    <property type="project" value="UniProtKB-UniRule"/>
</dbReference>
<accession>U2G1Z2</accession>
<dbReference type="CDD" id="cd03431">
    <property type="entry name" value="NUDIX_DNA_Glycosylase_C-MutY"/>
    <property type="match status" value="1"/>
</dbReference>
<evidence type="ECO:0000256" key="11">
    <source>
        <dbReference type="ARBA" id="ARBA00023014"/>
    </source>
</evidence>
<evidence type="ECO:0000256" key="13">
    <source>
        <dbReference type="ARBA" id="ARBA00023295"/>
    </source>
</evidence>
<name>U2G1Z2_9GAMM</name>
<keyword evidence="6" id="KW-0004">4Fe-4S</keyword>
<dbReference type="EMBL" id="AFNV02000004">
    <property type="protein sequence ID" value="ERJ20243.1"/>
    <property type="molecule type" value="Genomic_DNA"/>
</dbReference>
<keyword evidence="10 14" id="KW-0408">Iron</keyword>
<dbReference type="InterPro" id="IPR003651">
    <property type="entry name" value="Endonuclease3_FeS-loop_motif"/>
</dbReference>
<keyword evidence="13 14" id="KW-0326">Glycosidase</keyword>
<dbReference type="PANTHER" id="PTHR42944:SF1">
    <property type="entry name" value="ADENINE DNA GLYCOSYLASE"/>
    <property type="match status" value="1"/>
</dbReference>
<dbReference type="STRING" id="1033802.SSPSH_000802"/>
<dbReference type="Pfam" id="PF14815">
    <property type="entry name" value="NUDIX_4"/>
    <property type="match status" value="1"/>
</dbReference>
<comment type="function">
    <text evidence="2">Adenine glycosylase active on G-A mispairs. MutY also corrects error-prone DNA synthesis past GO lesions which are due to the oxidatively damaged form of guanine: 7,8-dihydro-8-oxoguanine (8-oxo-dGTP).</text>
</comment>
<dbReference type="SMART" id="SM00478">
    <property type="entry name" value="ENDO3c"/>
    <property type="match status" value="1"/>
</dbReference>
<dbReference type="OrthoDB" id="9802365at2"/>
<dbReference type="InterPro" id="IPR044298">
    <property type="entry name" value="MIG/MutY"/>
</dbReference>
<dbReference type="GO" id="GO:0035485">
    <property type="term" value="F:adenine/guanine mispair binding"/>
    <property type="evidence" value="ECO:0007669"/>
    <property type="project" value="TreeGrafter"/>
</dbReference>
<evidence type="ECO:0000259" key="15">
    <source>
        <dbReference type="SMART" id="SM00478"/>
    </source>
</evidence>
<evidence type="ECO:0000256" key="12">
    <source>
        <dbReference type="ARBA" id="ARBA00023204"/>
    </source>
</evidence>
<protein>
    <recommendedName>
        <fullName evidence="5 14">Adenine DNA glycosylase</fullName>
        <ecNumber evidence="4 14">3.2.2.31</ecNumber>
    </recommendedName>
</protein>
<dbReference type="eggNOG" id="COG1194">
    <property type="taxonomic scope" value="Bacteria"/>
</dbReference>
<dbReference type="GO" id="GO:0006284">
    <property type="term" value="P:base-excision repair"/>
    <property type="evidence" value="ECO:0007669"/>
    <property type="project" value="UniProtKB-UniRule"/>
</dbReference>
<evidence type="ECO:0000256" key="7">
    <source>
        <dbReference type="ARBA" id="ARBA00022723"/>
    </source>
</evidence>
<comment type="caution">
    <text evidence="16">The sequence shown here is derived from an EMBL/GenBank/DDBJ whole genome shotgun (WGS) entry which is preliminary data.</text>
</comment>
<proteinExistence type="inferred from homology"/>
<dbReference type="Gene3D" id="3.90.79.10">
    <property type="entry name" value="Nucleoside Triphosphate Pyrophosphohydrolase"/>
    <property type="match status" value="1"/>
</dbReference>
<keyword evidence="9 16" id="KW-0378">Hydrolase</keyword>
<dbReference type="PANTHER" id="PTHR42944">
    <property type="entry name" value="ADENINE DNA GLYCOSYLASE"/>
    <property type="match status" value="1"/>
</dbReference>
<dbReference type="InterPro" id="IPR005760">
    <property type="entry name" value="A/G_AdeGlyc_MutY"/>
</dbReference>
<dbReference type="InterPro" id="IPR011257">
    <property type="entry name" value="DNA_glycosylase"/>
</dbReference>
<comment type="catalytic activity">
    <reaction evidence="1 14">
        <text>Hydrolyzes free adenine bases from 7,8-dihydro-8-oxoguanine:adenine mismatched double-stranded DNA, leaving an apurinic site.</text>
        <dbReference type="EC" id="3.2.2.31"/>
    </reaction>
</comment>
<reference evidence="16 17" key="2">
    <citation type="journal article" date="2013" name="PLoS ONE">
        <title>INDIGO - INtegrated Data Warehouse of MIcrobial GenOmes with Examples from the Red Sea Extremophiles.</title>
        <authorList>
            <person name="Alam I."/>
            <person name="Antunes A."/>
            <person name="Kamau A.A."/>
            <person name="Ba Alawi W."/>
            <person name="Kalkatawi M."/>
            <person name="Stingl U."/>
            <person name="Bajic V.B."/>
        </authorList>
    </citation>
    <scope>NUCLEOTIDE SEQUENCE [LARGE SCALE GENOMIC DNA]</scope>
    <source>
        <strain evidence="16 17">E1L3A</strain>
    </source>
</reference>
<gene>
    <name evidence="16" type="primary">mutY</name>
    <name evidence="16" type="ORF">SSPSH_000802</name>
</gene>
<dbReference type="GO" id="GO:0032357">
    <property type="term" value="F:oxidized purine DNA binding"/>
    <property type="evidence" value="ECO:0007669"/>
    <property type="project" value="TreeGrafter"/>
</dbReference>
<evidence type="ECO:0000313" key="16">
    <source>
        <dbReference type="EMBL" id="ERJ20243.1"/>
    </source>
</evidence>
<dbReference type="Pfam" id="PF10576">
    <property type="entry name" value="EndIII_4Fe-2S"/>
    <property type="match status" value="1"/>
</dbReference>
<dbReference type="Pfam" id="PF00633">
    <property type="entry name" value="HHH"/>
    <property type="match status" value="1"/>
</dbReference>
<dbReference type="GO" id="GO:0034039">
    <property type="term" value="F:8-oxo-7,8-dihydroguanine DNA N-glycosylase activity"/>
    <property type="evidence" value="ECO:0007669"/>
    <property type="project" value="TreeGrafter"/>
</dbReference>
<sequence length="359" mass="39598">MTTKPNPATERAPEAIAGALLTWFDAHGRHDLPWQHPRTAYRVWVAEVMLQQTQVATVIGYFNAFMAHFPDVHTLAAASNDDVMAHWAGLGYYARARNLHAAAKAIVAEYAGEFPRTVDELMALPGIGRSTAGAIAAQAFGVWAPILDGNAKRVIARLAALEAKPGTSAYEKPLWQLAERYTPRVRVIDYTQAIMDLGATLCTRSRPDCERCPLADRCHAYANGSQTRIPAPRKRAKRPQHETRVLVVMDEANRVLLEKRPPAGIWGGLWSLPEVAVDADISVLCERRLGLSVENVRELQPIHHGFTHFELRIHATRVQAGDRARIMDASLQWFAATARPGVPAPIAKLLDSPQQTLAL</sequence>
<evidence type="ECO:0000256" key="5">
    <source>
        <dbReference type="ARBA" id="ARBA00022023"/>
    </source>
</evidence>
<dbReference type="PROSITE" id="PS01155">
    <property type="entry name" value="ENDONUCLEASE_III_2"/>
    <property type="match status" value="1"/>
</dbReference>
<evidence type="ECO:0000256" key="3">
    <source>
        <dbReference type="ARBA" id="ARBA00008343"/>
    </source>
</evidence>
<evidence type="ECO:0000313" key="17">
    <source>
        <dbReference type="Proteomes" id="UP000006242"/>
    </source>
</evidence>
<dbReference type="InterPro" id="IPR003265">
    <property type="entry name" value="HhH-GPD_domain"/>
</dbReference>
<dbReference type="InterPro" id="IPR029119">
    <property type="entry name" value="MutY_C"/>
</dbReference>
<keyword evidence="12" id="KW-0234">DNA repair</keyword>
<dbReference type="AlphaFoldDB" id="U2G1Z2"/>
<evidence type="ECO:0000256" key="10">
    <source>
        <dbReference type="ARBA" id="ARBA00023004"/>
    </source>
</evidence>
<dbReference type="SUPFAM" id="SSF55811">
    <property type="entry name" value="Nudix"/>
    <property type="match status" value="1"/>
</dbReference>
<dbReference type="InterPro" id="IPR015797">
    <property type="entry name" value="NUDIX_hydrolase-like_dom_sf"/>
</dbReference>
<evidence type="ECO:0000256" key="9">
    <source>
        <dbReference type="ARBA" id="ARBA00022801"/>
    </source>
</evidence>
<dbReference type="EC" id="3.2.2.31" evidence="4 14"/>
<keyword evidence="7" id="KW-0479">Metal-binding</keyword>
<dbReference type="GO" id="GO:0000701">
    <property type="term" value="F:purine-specific mismatch base pair DNA N-glycosylase activity"/>
    <property type="evidence" value="ECO:0007669"/>
    <property type="project" value="UniProtKB-EC"/>
</dbReference>
<keyword evidence="11" id="KW-0411">Iron-sulfur</keyword>
<dbReference type="InterPro" id="IPR004036">
    <property type="entry name" value="Endonuclease-III-like_CS2"/>
</dbReference>
<evidence type="ECO:0000256" key="6">
    <source>
        <dbReference type="ARBA" id="ARBA00022485"/>
    </source>
</evidence>
<evidence type="ECO:0000256" key="2">
    <source>
        <dbReference type="ARBA" id="ARBA00002933"/>
    </source>
</evidence>
<dbReference type="GO" id="GO:0051539">
    <property type="term" value="F:4 iron, 4 sulfur cluster binding"/>
    <property type="evidence" value="ECO:0007669"/>
    <property type="project" value="UniProtKB-UniRule"/>
</dbReference>
<dbReference type="GO" id="GO:0006298">
    <property type="term" value="P:mismatch repair"/>
    <property type="evidence" value="ECO:0007669"/>
    <property type="project" value="TreeGrafter"/>
</dbReference>
<dbReference type="FunFam" id="1.10.340.30:FF:000002">
    <property type="entry name" value="Adenine DNA glycosylase"/>
    <property type="match status" value="1"/>
</dbReference>
<dbReference type="CDD" id="cd00056">
    <property type="entry name" value="ENDO3c"/>
    <property type="match status" value="1"/>
</dbReference>
<comment type="cofactor">
    <cofactor evidence="14">
        <name>[4Fe-4S] cluster</name>
        <dbReference type="ChEBI" id="CHEBI:49883"/>
    </cofactor>
    <text evidence="14">Binds 1 [4Fe-4S] cluster.</text>
</comment>
<dbReference type="Pfam" id="PF00730">
    <property type="entry name" value="HhH-GPD"/>
    <property type="match status" value="1"/>
</dbReference>
<evidence type="ECO:0000256" key="14">
    <source>
        <dbReference type="RuleBase" id="RU365096"/>
    </source>
</evidence>
<keyword evidence="8 14" id="KW-0227">DNA damage</keyword>
<evidence type="ECO:0000256" key="1">
    <source>
        <dbReference type="ARBA" id="ARBA00000843"/>
    </source>
</evidence>
<dbReference type="Gene3D" id="1.10.340.30">
    <property type="entry name" value="Hypothetical protein, domain 2"/>
    <property type="match status" value="1"/>
</dbReference>
<dbReference type="Proteomes" id="UP000006242">
    <property type="component" value="Unassembled WGS sequence"/>
</dbReference>
<feature type="domain" description="HhH-GPD" evidence="15">
    <location>
        <begin position="49"/>
        <end position="200"/>
    </location>
</feature>
<comment type="similarity">
    <text evidence="3 14">Belongs to the Nth/MutY family.</text>
</comment>
<dbReference type="SUPFAM" id="SSF48150">
    <property type="entry name" value="DNA-glycosylase"/>
    <property type="match status" value="1"/>
</dbReference>
<dbReference type="RefSeq" id="WP_006912323.1">
    <property type="nucleotide sequence ID" value="NZ_AFNV02000004.1"/>
</dbReference>
<evidence type="ECO:0000256" key="4">
    <source>
        <dbReference type="ARBA" id="ARBA00012045"/>
    </source>
</evidence>
<dbReference type="Gene3D" id="1.10.1670.10">
    <property type="entry name" value="Helix-hairpin-Helix base-excision DNA repair enzymes (C-terminal)"/>
    <property type="match status" value="1"/>
</dbReference>
<dbReference type="InterPro" id="IPR000445">
    <property type="entry name" value="HhH_motif"/>
</dbReference>
<keyword evidence="17" id="KW-1185">Reference proteome</keyword>
<dbReference type="InterPro" id="IPR023170">
    <property type="entry name" value="HhH_base_excis_C"/>
</dbReference>
<organism evidence="16 17">
    <name type="scientific">Salinisphaera shabanensis E1L3A</name>
    <dbReference type="NCBI Taxonomy" id="1033802"/>
    <lineage>
        <taxon>Bacteria</taxon>
        <taxon>Pseudomonadati</taxon>
        <taxon>Pseudomonadota</taxon>
        <taxon>Gammaproteobacteria</taxon>
        <taxon>Salinisphaerales</taxon>
        <taxon>Salinisphaeraceae</taxon>
        <taxon>Salinisphaera</taxon>
    </lineage>
</organism>
<reference evidence="16 17" key="1">
    <citation type="journal article" date="2011" name="J. Bacteriol.">
        <title>Genome sequence of Salinisphaera shabanensis, a gammaproteobacterium from the harsh, variable environment of the brine-seawater interface of the Shaban Deep in the Red Sea.</title>
        <authorList>
            <person name="Antunes A."/>
            <person name="Alam I."/>
            <person name="Bajic V.B."/>
            <person name="Stingl U."/>
        </authorList>
    </citation>
    <scope>NUCLEOTIDE SEQUENCE [LARGE SCALE GENOMIC DNA]</scope>
    <source>
        <strain evidence="16 17">E1L3A</strain>
    </source>
</reference>
<dbReference type="NCBIfam" id="TIGR01084">
    <property type="entry name" value="mutY"/>
    <property type="match status" value="1"/>
</dbReference>
<evidence type="ECO:0000256" key="8">
    <source>
        <dbReference type="ARBA" id="ARBA00022763"/>
    </source>
</evidence>